<gene>
    <name evidence="1" type="ORF">KUL25_12780</name>
</gene>
<dbReference type="Proteomes" id="UP000693972">
    <property type="component" value="Unassembled WGS sequence"/>
</dbReference>
<dbReference type="Pfam" id="PF13591">
    <property type="entry name" value="MerR_2"/>
    <property type="match status" value="1"/>
</dbReference>
<reference evidence="1 2" key="1">
    <citation type="submission" date="2021-07" db="EMBL/GenBank/DDBJ databases">
        <title>Karlodiniumbacter phycospheric gen. nov., sp. nov., a phycosphere bacterium isolated from karlodinium veneficum.</title>
        <authorList>
            <person name="Peng Y."/>
            <person name="Jiang L."/>
            <person name="Lee J."/>
        </authorList>
    </citation>
    <scope>NUCLEOTIDE SEQUENCE</scope>
    <source>
        <strain evidence="1 2">N5</strain>
    </source>
</reference>
<dbReference type="RefSeq" id="WP_257893307.1">
    <property type="nucleotide sequence ID" value="NZ_JAIMBW010000001.1"/>
</dbReference>
<organism evidence="1">
    <name type="scientific">Gymnodinialimonas phycosphaerae</name>
    <dbReference type="NCBI Taxonomy" id="2841589"/>
    <lineage>
        <taxon>Bacteria</taxon>
        <taxon>Pseudomonadati</taxon>
        <taxon>Pseudomonadota</taxon>
        <taxon>Alphaproteobacteria</taxon>
        <taxon>Rhodobacterales</taxon>
        <taxon>Paracoccaceae</taxon>
        <taxon>Gymnodinialimonas</taxon>
    </lineage>
</organism>
<proteinExistence type="predicted"/>
<dbReference type="EMBL" id="JAIMBW010000001">
    <property type="protein sequence ID" value="MBY4893638.1"/>
    <property type="molecule type" value="Genomic_DNA"/>
</dbReference>
<evidence type="ECO:0000313" key="2">
    <source>
        <dbReference type="Proteomes" id="UP000693972"/>
    </source>
</evidence>
<accession>A0A975YEG3</accession>
<dbReference type="EMBL" id="CP078073">
    <property type="protein sequence ID" value="QXL86347.1"/>
    <property type="molecule type" value="Genomic_DNA"/>
</dbReference>
<name>A0A975YEG3_9RHOB</name>
<dbReference type="Gene3D" id="1.10.1660.10">
    <property type="match status" value="1"/>
</dbReference>
<protein>
    <submittedName>
        <fullName evidence="1">Chaperone modulator CbpM</fullName>
    </submittedName>
</protein>
<dbReference type="AlphaFoldDB" id="A0A975YEG3"/>
<evidence type="ECO:0000313" key="1">
    <source>
        <dbReference type="EMBL" id="QXL86347.1"/>
    </source>
</evidence>
<sequence>MTDSHDLVAMSELIEAISLIELCRICGSRADWIIQLVDEGILEPEGTRRTGWRFDSASITIVRKVQRLQSDLDVNIPGIAVVLSLVDENARLKRRVQALDRATQVTIPMPDAPPE</sequence>
<keyword evidence="2" id="KW-1185">Reference proteome</keyword>